<dbReference type="GO" id="GO:0004065">
    <property type="term" value="F:arylsulfatase activity"/>
    <property type="evidence" value="ECO:0007669"/>
    <property type="project" value="UniProtKB-EC"/>
</dbReference>
<comment type="similarity">
    <text evidence="2">Belongs to the sulfatase family.</text>
</comment>
<evidence type="ECO:0000256" key="5">
    <source>
        <dbReference type="ARBA" id="ARBA00022801"/>
    </source>
</evidence>
<dbReference type="GO" id="GO:0046872">
    <property type="term" value="F:metal ion binding"/>
    <property type="evidence" value="ECO:0007669"/>
    <property type="project" value="UniProtKB-KW"/>
</dbReference>
<evidence type="ECO:0000256" key="6">
    <source>
        <dbReference type="ARBA" id="ARBA00022837"/>
    </source>
</evidence>
<feature type="compositionally biased region" description="Basic and acidic residues" evidence="7">
    <location>
        <begin position="459"/>
        <end position="468"/>
    </location>
</feature>
<dbReference type="AlphaFoldDB" id="A0A5C5Z1S5"/>
<gene>
    <name evidence="10" type="ORF">CA13_27800</name>
</gene>
<dbReference type="InterPro" id="IPR000917">
    <property type="entry name" value="Sulfatase_N"/>
</dbReference>
<keyword evidence="11" id="KW-1185">Reference proteome</keyword>
<evidence type="ECO:0000256" key="8">
    <source>
        <dbReference type="SAM" id="SignalP"/>
    </source>
</evidence>
<evidence type="ECO:0000313" key="11">
    <source>
        <dbReference type="Proteomes" id="UP000315010"/>
    </source>
</evidence>
<keyword evidence="3" id="KW-0479">Metal-binding</keyword>
<dbReference type="Gene3D" id="3.40.720.10">
    <property type="entry name" value="Alkaline Phosphatase, subunit A"/>
    <property type="match status" value="1"/>
</dbReference>
<protein>
    <submittedName>
        <fullName evidence="10">Arylsulfatase</fullName>
        <ecNumber evidence="10">3.1.6.1</ecNumber>
    </submittedName>
</protein>
<evidence type="ECO:0000256" key="1">
    <source>
        <dbReference type="ARBA" id="ARBA00001913"/>
    </source>
</evidence>
<dbReference type="PANTHER" id="PTHR42693:SF42">
    <property type="entry name" value="ARYLSULFATASE G"/>
    <property type="match status" value="1"/>
</dbReference>
<dbReference type="CDD" id="cd16027">
    <property type="entry name" value="SGSH"/>
    <property type="match status" value="1"/>
</dbReference>
<evidence type="ECO:0000256" key="7">
    <source>
        <dbReference type="SAM" id="MobiDB-lite"/>
    </source>
</evidence>
<dbReference type="OrthoDB" id="246867at2"/>
<feature type="domain" description="Sulfatase N-terminal" evidence="9">
    <location>
        <begin position="29"/>
        <end position="331"/>
    </location>
</feature>
<organism evidence="10 11">
    <name type="scientific">Novipirellula herctigrandis</name>
    <dbReference type="NCBI Taxonomy" id="2527986"/>
    <lineage>
        <taxon>Bacteria</taxon>
        <taxon>Pseudomonadati</taxon>
        <taxon>Planctomycetota</taxon>
        <taxon>Planctomycetia</taxon>
        <taxon>Pirellulales</taxon>
        <taxon>Pirellulaceae</taxon>
        <taxon>Novipirellula</taxon>
    </lineage>
</organism>
<evidence type="ECO:0000313" key="10">
    <source>
        <dbReference type="EMBL" id="TWT81328.1"/>
    </source>
</evidence>
<dbReference type="Proteomes" id="UP000315010">
    <property type="component" value="Unassembled WGS sequence"/>
</dbReference>
<comment type="caution">
    <text evidence="10">The sequence shown here is derived from an EMBL/GenBank/DDBJ whole genome shotgun (WGS) entry which is preliminary data.</text>
</comment>
<evidence type="ECO:0000256" key="2">
    <source>
        <dbReference type="ARBA" id="ARBA00008779"/>
    </source>
</evidence>
<keyword evidence="5 10" id="KW-0378">Hydrolase</keyword>
<dbReference type="PANTHER" id="PTHR42693">
    <property type="entry name" value="ARYLSULFATASE FAMILY MEMBER"/>
    <property type="match status" value="1"/>
</dbReference>
<name>A0A5C5Z1S5_9BACT</name>
<accession>A0A5C5Z1S5</accession>
<evidence type="ECO:0000256" key="3">
    <source>
        <dbReference type="ARBA" id="ARBA00022723"/>
    </source>
</evidence>
<evidence type="ECO:0000259" key="9">
    <source>
        <dbReference type="Pfam" id="PF00884"/>
    </source>
</evidence>
<evidence type="ECO:0000256" key="4">
    <source>
        <dbReference type="ARBA" id="ARBA00022729"/>
    </source>
</evidence>
<feature type="signal peptide" evidence="8">
    <location>
        <begin position="1"/>
        <end position="23"/>
    </location>
</feature>
<dbReference type="InterPro" id="IPR017850">
    <property type="entry name" value="Alkaline_phosphatase_core_sf"/>
</dbReference>
<dbReference type="EMBL" id="SJPJ01000001">
    <property type="protein sequence ID" value="TWT81328.1"/>
    <property type="molecule type" value="Genomic_DNA"/>
</dbReference>
<dbReference type="Pfam" id="PF00884">
    <property type="entry name" value="Sulfatase"/>
    <property type="match status" value="1"/>
</dbReference>
<dbReference type="SUPFAM" id="SSF53649">
    <property type="entry name" value="Alkaline phosphatase-like"/>
    <property type="match status" value="1"/>
</dbReference>
<dbReference type="EC" id="3.1.6.1" evidence="10"/>
<keyword evidence="4 8" id="KW-0732">Signal</keyword>
<sequence precursor="true">MKNNMKIILCLLSFFLIVTTATAAESRPPNIVLILSDDQGYTDYGFMGHPEIATPNLDKLAKESAVFRRGYVPTALCRPSLMTLITGLYSHQNKTTGNDPVGTPANKAHAEKAGKDAREVLISHIDQAGALPRWLAKKGYVSHQSGKWWEGSYQRGGFTEGMTKGFPNRGGRHGDAGLRIGRDGMEPVFDFIDRSVAAEKPFFVWYAPFMPHTPHTPPDRLFEKYINKGVQERIAKYYAMCEWFDETCGALVNHIDDSGIKENTLVLYVCDNGWIQTEQGSYAPRSKISPNEFGTRTPIMFRWPGTIPAADRPELCSSIDFVPTILAATGAKGPHDFPGLNLFPQLKTGKAIERDTLFGESFAHDIADIENPQASLLYRWVIRGHDKLLLTYDGAPGKMQYPPEGGEPQLYDLKGDPDEMVNLASKKPDLVKDLSGLLTDWYDPTERQSGKVFAAAAKPQRESRREPR</sequence>
<dbReference type="Gene3D" id="3.30.1120.10">
    <property type="match status" value="1"/>
</dbReference>
<proteinExistence type="inferred from homology"/>
<keyword evidence="6" id="KW-0106">Calcium</keyword>
<dbReference type="InterPro" id="IPR050738">
    <property type="entry name" value="Sulfatase"/>
</dbReference>
<feature type="region of interest" description="Disordered" evidence="7">
    <location>
        <begin position="449"/>
        <end position="468"/>
    </location>
</feature>
<feature type="chain" id="PRO_5023122911" evidence="8">
    <location>
        <begin position="24"/>
        <end position="468"/>
    </location>
</feature>
<comment type="cofactor">
    <cofactor evidence="1">
        <name>Ca(2+)</name>
        <dbReference type="ChEBI" id="CHEBI:29108"/>
    </cofactor>
</comment>
<reference evidence="10 11" key="1">
    <citation type="submission" date="2019-02" db="EMBL/GenBank/DDBJ databases">
        <title>Deep-cultivation of Planctomycetes and their phenomic and genomic characterization uncovers novel biology.</title>
        <authorList>
            <person name="Wiegand S."/>
            <person name="Jogler M."/>
            <person name="Boedeker C."/>
            <person name="Pinto D."/>
            <person name="Vollmers J."/>
            <person name="Rivas-Marin E."/>
            <person name="Kohn T."/>
            <person name="Peeters S.H."/>
            <person name="Heuer A."/>
            <person name="Rast P."/>
            <person name="Oberbeckmann S."/>
            <person name="Bunk B."/>
            <person name="Jeske O."/>
            <person name="Meyerdierks A."/>
            <person name="Storesund J.E."/>
            <person name="Kallscheuer N."/>
            <person name="Luecker S."/>
            <person name="Lage O.M."/>
            <person name="Pohl T."/>
            <person name="Merkel B.J."/>
            <person name="Hornburger P."/>
            <person name="Mueller R.-W."/>
            <person name="Bruemmer F."/>
            <person name="Labrenz M."/>
            <person name="Spormann A.M."/>
            <person name="Op Den Camp H."/>
            <person name="Overmann J."/>
            <person name="Amann R."/>
            <person name="Jetten M.S.M."/>
            <person name="Mascher T."/>
            <person name="Medema M.H."/>
            <person name="Devos D.P."/>
            <person name="Kaster A.-K."/>
            <person name="Ovreas L."/>
            <person name="Rohde M."/>
            <person name="Galperin M.Y."/>
            <person name="Jogler C."/>
        </authorList>
    </citation>
    <scope>NUCLEOTIDE SEQUENCE [LARGE SCALE GENOMIC DNA]</scope>
    <source>
        <strain evidence="10 11">CA13</strain>
    </source>
</reference>